<name>A0A851GIA2_9BACT</name>
<evidence type="ECO:0000313" key="3">
    <source>
        <dbReference type="Proteomes" id="UP000557872"/>
    </source>
</evidence>
<keyword evidence="1" id="KW-1133">Transmembrane helix</keyword>
<dbReference type="RefSeq" id="WP_178932109.1">
    <property type="nucleotide sequence ID" value="NZ_JACBAZ010000002.1"/>
</dbReference>
<evidence type="ECO:0000313" key="2">
    <source>
        <dbReference type="EMBL" id="NWK55601.1"/>
    </source>
</evidence>
<proteinExistence type="predicted"/>
<feature type="transmembrane region" description="Helical" evidence="1">
    <location>
        <begin position="105"/>
        <end position="128"/>
    </location>
</feature>
<keyword evidence="1" id="KW-0812">Transmembrane</keyword>
<keyword evidence="3" id="KW-1185">Reference proteome</keyword>
<sequence>MDQKTETTLALGNPLMRYAVLFIGIIILLISQSALTWKRAAERDAAGDIDAIQFEIKDIERVIADSDDATEKKELREEIKVLKEEKLVDARFEAEAERVDAKSGIWLISMMRFTGLSLVSLGLLVIAAKGCSHEKLGALVALGFILTQI</sequence>
<evidence type="ECO:0000256" key="1">
    <source>
        <dbReference type="SAM" id="Phobius"/>
    </source>
</evidence>
<keyword evidence="1" id="KW-0472">Membrane</keyword>
<dbReference type="AlphaFoldDB" id="A0A851GIA2"/>
<dbReference type="Proteomes" id="UP000557872">
    <property type="component" value="Unassembled WGS sequence"/>
</dbReference>
<reference evidence="2 3" key="1">
    <citation type="submission" date="2020-07" db="EMBL/GenBank/DDBJ databases">
        <title>Roseicoccus Jingziensis gen. nov., sp. nov., isolated from coastal seawater.</title>
        <authorList>
            <person name="Feng X."/>
        </authorList>
    </citation>
    <scope>NUCLEOTIDE SEQUENCE [LARGE SCALE GENOMIC DNA]</scope>
    <source>
        <strain evidence="2 3">N1E253</strain>
    </source>
</reference>
<gene>
    <name evidence="2" type="ORF">HW115_08255</name>
</gene>
<protein>
    <submittedName>
        <fullName evidence="2">Uncharacterized protein</fullName>
    </submittedName>
</protein>
<organism evidence="2 3">
    <name type="scientific">Oceaniferula marina</name>
    <dbReference type="NCBI Taxonomy" id="2748318"/>
    <lineage>
        <taxon>Bacteria</taxon>
        <taxon>Pseudomonadati</taxon>
        <taxon>Verrucomicrobiota</taxon>
        <taxon>Verrucomicrobiia</taxon>
        <taxon>Verrucomicrobiales</taxon>
        <taxon>Verrucomicrobiaceae</taxon>
        <taxon>Oceaniferula</taxon>
    </lineage>
</organism>
<feature type="transmembrane region" description="Helical" evidence="1">
    <location>
        <begin position="15"/>
        <end position="35"/>
    </location>
</feature>
<comment type="caution">
    <text evidence="2">The sequence shown here is derived from an EMBL/GenBank/DDBJ whole genome shotgun (WGS) entry which is preliminary data.</text>
</comment>
<accession>A0A851GIA2</accession>
<dbReference type="EMBL" id="JACBAZ010000002">
    <property type="protein sequence ID" value="NWK55601.1"/>
    <property type="molecule type" value="Genomic_DNA"/>
</dbReference>